<evidence type="ECO:0000313" key="1">
    <source>
        <dbReference type="Proteomes" id="UP000025227"/>
    </source>
</evidence>
<dbReference type="Proteomes" id="UP000025227">
    <property type="component" value="Unplaced"/>
</dbReference>
<keyword evidence="1" id="KW-1185">Reference proteome</keyword>
<protein>
    <submittedName>
        <fullName evidence="2">Piwi domain-containing protein</fullName>
    </submittedName>
</protein>
<sequence length="105" mass="12190">MAMKKVIYDFYSDLFDSYVYLPTYHVRQSGYVFFSALPSEIRRGGIKPEDIKSLPFIVKTLARLFTRFLSECQVPTSWRTSKIVLLYNKGDPDNIGNYRQSACCL</sequence>
<evidence type="ECO:0000313" key="2">
    <source>
        <dbReference type="WBParaSite" id="HCON_00083360-00001"/>
    </source>
</evidence>
<proteinExistence type="predicted"/>
<reference evidence="2" key="1">
    <citation type="submission" date="2020-12" db="UniProtKB">
        <authorList>
            <consortium name="WormBaseParasite"/>
        </authorList>
    </citation>
    <scope>IDENTIFICATION</scope>
    <source>
        <strain evidence="2">MHco3</strain>
    </source>
</reference>
<accession>A0A7I4YD29</accession>
<dbReference type="WBParaSite" id="HCON_00083360-00001">
    <property type="protein sequence ID" value="HCON_00083360-00001"/>
    <property type="gene ID" value="HCON_00083360"/>
</dbReference>
<organism evidence="1 2">
    <name type="scientific">Haemonchus contortus</name>
    <name type="common">Barber pole worm</name>
    <dbReference type="NCBI Taxonomy" id="6289"/>
    <lineage>
        <taxon>Eukaryota</taxon>
        <taxon>Metazoa</taxon>
        <taxon>Ecdysozoa</taxon>
        <taxon>Nematoda</taxon>
        <taxon>Chromadorea</taxon>
        <taxon>Rhabditida</taxon>
        <taxon>Rhabditina</taxon>
        <taxon>Rhabditomorpha</taxon>
        <taxon>Strongyloidea</taxon>
        <taxon>Trichostrongylidae</taxon>
        <taxon>Haemonchus</taxon>
    </lineage>
</organism>
<dbReference type="AlphaFoldDB" id="A0A7I4YD29"/>
<name>A0A7I4YD29_HAECO</name>